<dbReference type="RefSeq" id="WP_160332196.1">
    <property type="nucleotide sequence ID" value="NZ_WSRS01000008.1"/>
</dbReference>
<dbReference type="AlphaFoldDB" id="A0A7X3G8I5"/>
<evidence type="ECO:0000313" key="1">
    <source>
        <dbReference type="EMBL" id="MVX58371.1"/>
    </source>
</evidence>
<organism evidence="1 2">
    <name type="scientific">Streptococcus danieliae</name>
    <dbReference type="NCBI Taxonomy" id="747656"/>
    <lineage>
        <taxon>Bacteria</taxon>
        <taxon>Bacillati</taxon>
        <taxon>Bacillota</taxon>
        <taxon>Bacilli</taxon>
        <taxon>Lactobacillales</taxon>
        <taxon>Streptococcaceae</taxon>
        <taxon>Streptococcus</taxon>
    </lineage>
</organism>
<protein>
    <submittedName>
        <fullName evidence="1">Uncharacterized protein</fullName>
    </submittedName>
</protein>
<gene>
    <name evidence="1" type="ORF">E5983_01715</name>
</gene>
<sequence>MSKRINIYFNQETNEKLEQIKEYLVDSSALPRQQKINSAALVMLIDTFYKLFLENDGRQNYFERLSQLEKNFAGSQNQMDSDLKLLHQQLDQLLYLELTNFHAITKGEEFDVQNLESVHSRMDPLQHELMARIKEIIKEDRTRGKTMKYSH</sequence>
<name>A0A7X3G8I5_9STRE</name>
<reference evidence="1 2" key="1">
    <citation type="submission" date="2019-12" db="EMBL/GenBank/DDBJ databases">
        <title>Microbes associate with the intestines of laboratory mice.</title>
        <authorList>
            <person name="Navarre W."/>
            <person name="Wong E."/>
        </authorList>
    </citation>
    <scope>NUCLEOTIDE SEQUENCE [LARGE SCALE GENOMIC DNA]</scope>
    <source>
        <strain evidence="1 2">NM51_B2-22</strain>
    </source>
</reference>
<dbReference type="EMBL" id="WSRS01000008">
    <property type="protein sequence ID" value="MVX58371.1"/>
    <property type="molecule type" value="Genomic_DNA"/>
</dbReference>
<dbReference type="OrthoDB" id="2219381at2"/>
<evidence type="ECO:0000313" key="2">
    <source>
        <dbReference type="Proteomes" id="UP000461595"/>
    </source>
</evidence>
<dbReference type="Proteomes" id="UP000461595">
    <property type="component" value="Unassembled WGS sequence"/>
</dbReference>
<comment type="caution">
    <text evidence="1">The sequence shown here is derived from an EMBL/GenBank/DDBJ whole genome shotgun (WGS) entry which is preliminary data.</text>
</comment>
<proteinExistence type="predicted"/>
<accession>A0A7X3G8I5</accession>